<feature type="region of interest" description="Disordered" evidence="7">
    <location>
        <begin position="197"/>
        <end position="217"/>
    </location>
</feature>
<dbReference type="GO" id="GO:0032977">
    <property type="term" value="F:membrane insertase activity"/>
    <property type="evidence" value="ECO:0007669"/>
    <property type="project" value="InterPro"/>
</dbReference>
<evidence type="ECO:0000313" key="11">
    <source>
        <dbReference type="Proteomes" id="UP000320333"/>
    </source>
</evidence>
<feature type="transmembrane region" description="Helical" evidence="8">
    <location>
        <begin position="166"/>
        <end position="185"/>
    </location>
</feature>
<dbReference type="GO" id="GO:0032979">
    <property type="term" value="P:protein insertion into mitochondrial inner membrane from matrix"/>
    <property type="evidence" value="ECO:0007669"/>
    <property type="project" value="TreeGrafter"/>
</dbReference>
<keyword evidence="5 8" id="KW-0472">Membrane</keyword>
<dbReference type="InterPro" id="IPR001708">
    <property type="entry name" value="YidC/ALB3/OXA1/COX18"/>
</dbReference>
<dbReference type="EMBL" id="QEAP01000006">
    <property type="protein sequence ID" value="TPX78235.1"/>
    <property type="molecule type" value="Genomic_DNA"/>
</dbReference>
<evidence type="ECO:0000256" key="4">
    <source>
        <dbReference type="ARBA" id="ARBA00022989"/>
    </source>
</evidence>
<dbReference type="InterPro" id="IPR028055">
    <property type="entry name" value="YidC/Oxa/ALB_C"/>
</dbReference>
<dbReference type="CDD" id="cd20069">
    <property type="entry name" value="5TM_Oxa1-like"/>
    <property type="match status" value="1"/>
</dbReference>
<gene>
    <name evidence="10" type="ORF">CcCBS67573_g00432</name>
</gene>
<dbReference type="AlphaFoldDB" id="A0A507FRZ5"/>
<name>A0A507FRZ5_9FUNG</name>
<protein>
    <recommendedName>
        <fullName evidence="9">Membrane insertase YidC/Oxa/ALB C-terminal domain-containing protein</fullName>
    </recommendedName>
</protein>
<dbReference type="GO" id="GO:0005743">
    <property type="term" value="C:mitochondrial inner membrane"/>
    <property type="evidence" value="ECO:0007669"/>
    <property type="project" value="TreeGrafter"/>
</dbReference>
<evidence type="ECO:0000256" key="6">
    <source>
        <dbReference type="RuleBase" id="RU003945"/>
    </source>
</evidence>
<evidence type="ECO:0000256" key="5">
    <source>
        <dbReference type="ARBA" id="ARBA00023136"/>
    </source>
</evidence>
<evidence type="ECO:0000256" key="8">
    <source>
        <dbReference type="SAM" id="Phobius"/>
    </source>
</evidence>
<comment type="similarity">
    <text evidence="2 6">Belongs to the OXA1/ALB3/YidC family.</text>
</comment>
<dbReference type="GO" id="GO:0033617">
    <property type="term" value="P:mitochondrial respiratory chain complex IV assembly"/>
    <property type="evidence" value="ECO:0007669"/>
    <property type="project" value="TreeGrafter"/>
</dbReference>
<keyword evidence="3 6" id="KW-0812">Transmembrane</keyword>
<feature type="compositionally biased region" description="Low complexity" evidence="7">
    <location>
        <begin position="197"/>
        <end position="208"/>
    </location>
</feature>
<reference evidence="10 11" key="1">
    <citation type="journal article" date="2019" name="Sci. Rep.">
        <title>Comparative genomics of chytrid fungi reveal insights into the obligate biotrophic and pathogenic lifestyle of Synchytrium endobioticum.</title>
        <authorList>
            <person name="van de Vossenberg B.T.L.H."/>
            <person name="Warris S."/>
            <person name="Nguyen H.D.T."/>
            <person name="van Gent-Pelzer M.P.E."/>
            <person name="Joly D.L."/>
            <person name="van de Geest H.C."/>
            <person name="Bonants P.J.M."/>
            <person name="Smith D.S."/>
            <person name="Levesque C.A."/>
            <person name="van der Lee T.A.J."/>
        </authorList>
    </citation>
    <scope>NUCLEOTIDE SEQUENCE [LARGE SCALE GENOMIC DNA]</scope>
    <source>
        <strain evidence="10 11">CBS 675.73</strain>
    </source>
</reference>
<feature type="transmembrane region" description="Helical" evidence="8">
    <location>
        <begin position="321"/>
        <end position="342"/>
    </location>
</feature>
<evidence type="ECO:0000256" key="1">
    <source>
        <dbReference type="ARBA" id="ARBA00004141"/>
    </source>
</evidence>
<comment type="caution">
    <text evidence="10">The sequence shown here is derived from an EMBL/GenBank/DDBJ whole genome shotgun (WGS) entry which is preliminary data.</text>
</comment>
<dbReference type="PANTHER" id="PTHR12428:SF65">
    <property type="entry name" value="CYTOCHROME C OXIDASE ASSEMBLY PROTEIN COX18, MITOCHONDRIAL"/>
    <property type="match status" value="1"/>
</dbReference>
<keyword evidence="4 8" id="KW-1133">Transmembrane helix</keyword>
<feature type="transmembrane region" description="Helical" evidence="8">
    <location>
        <begin position="245"/>
        <end position="270"/>
    </location>
</feature>
<accession>A0A507FRZ5</accession>
<organism evidence="10 11">
    <name type="scientific">Chytriomyces confervae</name>
    <dbReference type="NCBI Taxonomy" id="246404"/>
    <lineage>
        <taxon>Eukaryota</taxon>
        <taxon>Fungi</taxon>
        <taxon>Fungi incertae sedis</taxon>
        <taxon>Chytridiomycota</taxon>
        <taxon>Chytridiomycota incertae sedis</taxon>
        <taxon>Chytridiomycetes</taxon>
        <taxon>Chytridiales</taxon>
        <taxon>Chytriomycetaceae</taxon>
        <taxon>Chytriomyces</taxon>
    </lineage>
</organism>
<feature type="domain" description="Membrane insertase YidC/Oxa/ALB C-terminal" evidence="9">
    <location>
        <begin position="86"/>
        <end position="339"/>
    </location>
</feature>
<dbReference type="PANTHER" id="PTHR12428">
    <property type="entry name" value="OXA1"/>
    <property type="match status" value="1"/>
</dbReference>
<feature type="transmembrane region" description="Helical" evidence="8">
    <location>
        <begin position="84"/>
        <end position="107"/>
    </location>
</feature>
<dbReference type="Pfam" id="PF02096">
    <property type="entry name" value="60KD_IMP"/>
    <property type="match status" value="1"/>
</dbReference>
<evidence type="ECO:0000313" key="10">
    <source>
        <dbReference type="EMBL" id="TPX78235.1"/>
    </source>
</evidence>
<evidence type="ECO:0000259" key="9">
    <source>
        <dbReference type="Pfam" id="PF02096"/>
    </source>
</evidence>
<evidence type="ECO:0000256" key="7">
    <source>
        <dbReference type="SAM" id="MobiDB-lite"/>
    </source>
</evidence>
<proteinExistence type="inferred from homology"/>
<sequence>MRIVLGLHRVIHRHPRCVRTNSVRFYSSPGQQFVDGTASLFTLLHNGTLVQPPALSETIPAMTDVPVFEFADALSTVPENPELLPWWAAVVAGTFVFRAVFTLPFAVTQRNRVLRLASLQPVLKAWESTLRRTLNSKDASETAKAQAAFKQKAEVLYAQNHCSPRATFILPWVQIPLFFSLSLAVRRLAGLPLPFSGSSSSPDLSQGLSGTGASLSDGLSSEMGVSISERAYALMPVDGFNEGGILWFLDLSVADPTILLPLIVGGLHLANIEMHSSTVANPTVRQRAFKLLFQSVSILMIPLATQVPAVELLLFQLVGVALYWASSAGFSFLQNFALQSLLKPRPLNK</sequence>
<dbReference type="Proteomes" id="UP000320333">
    <property type="component" value="Unassembled WGS sequence"/>
</dbReference>
<feature type="transmembrane region" description="Helical" evidence="8">
    <location>
        <begin position="291"/>
        <end position="315"/>
    </location>
</feature>
<keyword evidence="11" id="KW-1185">Reference proteome</keyword>
<dbReference type="STRING" id="246404.A0A507FRZ5"/>
<dbReference type="OrthoDB" id="2148490at2759"/>
<comment type="subcellular location">
    <subcellularLocation>
        <location evidence="1 6">Membrane</location>
        <topology evidence="1 6">Multi-pass membrane protein</topology>
    </subcellularLocation>
</comment>
<evidence type="ECO:0000256" key="2">
    <source>
        <dbReference type="ARBA" id="ARBA00009877"/>
    </source>
</evidence>
<evidence type="ECO:0000256" key="3">
    <source>
        <dbReference type="ARBA" id="ARBA00022692"/>
    </source>
</evidence>